<evidence type="ECO:0000256" key="8">
    <source>
        <dbReference type="ARBA" id="ARBA00022777"/>
    </source>
</evidence>
<evidence type="ECO:0000256" key="1">
    <source>
        <dbReference type="ARBA" id="ARBA00000085"/>
    </source>
</evidence>
<organism evidence="16 17">
    <name type="scientific">Roseospirillum parvum</name>
    <dbReference type="NCBI Taxonomy" id="83401"/>
    <lineage>
        <taxon>Bacteria</taxon>
        <taxon>Pseudomonadati</taxon>
        <taxon>Pseudomonadota</taxon>
        <taxon>Alphaproteobacteria</taxon>
        <taxon>Rhodospirillales</taxon>
        <taxon>Rhodospirillaceae</taxon>
        <taxon>Roseospirillum</taxon>
    </lineage>
</organism>
<dbReference type="InterPro" id="IPR003594">
    <property type="entry name" value="HATPase_dom"/>
</dbReference>
<dbReference type="Pfam" id="PF00512">
    <property type="entry name" value="HisKA"/>
    <property type="match status" value="1"/>
</dbReference>
<dbReference type="Pfam" id="PF00989">
    <property type="entry name" value="PAS"/>
    <property type="match status" value="1"/>
</dbReference>
<dbReference type="Gene3D" id="3.30.450.20">
    <property type="entry name" value="PAS domain"/>
    <property type="match status" value="2"/>
</dbReference>
<dbReference type="SUPFAM" id="SSF47384">
    <property type="entry name" value="Homodimeric domain of signal transducing histidine kinase"/>
    <property type="match status" value="1"/>
</dbReference>
<feature type="transmembrane region" description="Helical" evidence="13">
    <location>
        <begin position="54"/>
        <end position="76"/>
    </location>
</feature>
<keyword evidence="9 13" id="KW-1133">Transmembrane helix</keyword>
<keyword evidence="11 13" id="KW-0472">Membrane</keyword>
<keyword evidence="17" id="KW-1185">Reference proteome</keyword>
<dbReference type="InterPro" id="IPR000014">
    <property type="entry name" value="PAS"/>
</dbReference>
<dbReference type="CDD" id="cd00130">
    <property type="entry name" value="PAS"/>
    <property type="match status" value="1"/>
</dbReference>
<dbReference type="Gene3D" id="1.10.287.130">
    <property type="match status" value="1"/>
</dbReference>
<dbReference type="SMART" id="SM00387">
    <property type="entry name" value="HATPase_c"/>
    <property type="match status" value="1"/>
</dbReference>
<feature type="transmembrane region" description="Helical" evidence="13">
    <location>
        <begin position="21"/>
        <end position="42"/>
    </location>
</feature>
<evidence type="ECO:0000256" key="2">
    <source>
        <dbReference type="ARBA" id="ARBA00004651"/>
    </source>
</evidence>
<keyword evidence="4" id="KW-1003">Cell membrane</keyword>
<feature type="transmembrane region" description="Helical" evidence="13">
    <location>
        <begin position="123"/>
        <end position="142"/>
    </location>
</feature>
<dbReference type="Pfam" id="PF07694">
    <property type="entry name" value="5TM-5TMR_LYT"/>
    <property type="match status" value="1"/>
</dbReference>
<dbReference type="PROSITE" id="PS50112">
    <property type="entry name" value="PAS"/>
    <property type="match status" value="1"/>
</dbReference>
<comment type="catalytic activity">
    <reaction evidence="1">
        <text>ATP + protein L-histidine = ADP + protein N-phospho-L-histidine.</text>
        <dbReference type="EC" id="2.7.13.3"/>
    </reaction>
</comment>
<dbReference type="CDD" id="cd00082">
    <property type="entry name" value="HisKA"/>
    <property type="match status" value="1"/>
</dbReference>
<dbReference type="GO" id="GO:0000155">
    <property type="term" value="F:phosphorelay sensor kinase activity"/>
    <property type="evidence" value="ECO:0007669"/>
    <property type="project" value="InterPro"/>
</dbReference>
<dbReference type="STRING" id="83401.SAMN05421742_10919"/>
<dbReference type="GO" id="GO:0071555">
    <property type="term" value="P:cell wall organization"/>
    <property type="evidence" value="ECO:0007669"/>
    <property type="project" value="InterPro"/>
</dbReference>
<dbReference type="InterPro" id="IPR004358">
    <property type="entry name" value="Sig_transdc_His_kin-like_C"/>
</dbReference>
<dbReference type="EC" id="2.7.13.3" evidence="3"/>
<feature type="region of interest" description="Disordered" evidence="12">
    <location>
        <begin position="742"/>
        <end position="762"/>
    </location>
</feature>
<accession>A0A1G8E2Z5</accession>
<proteinExistence type="predicted"/>
<evidence type="ECO:0000256" key="9">
    <source>
        <dbReference type="ARBA" id="ARBA00022989"/>
    </source>
</evidence>
<sequence length="762" mass="81905">MRPPVKRSLAACPPLLVGQRVVDIIVGLAQAAASLVALTYLQGMVLRNRAQRPLTTQVLSGLLFGGIAVFGMLTPVRLTDGLIFDPRSVVLAISGLFGGPLPAAVATAIAGGYRLGLGPPGDVIGAAVIAASALLGLGYRALHQRGRVALSGRMLLLFGLLVHGVAAALFLLLPGESAAVVARTVTPVFVPTLALATALLGLLMRDITARAETERQAREAAARNALLFETAETAIWTEDQTAFRAALQRLRADGVRDLGRWLAEHPQGARELLSTLRVTRANAAAARLFRAGRADELCGSLERLVLPETLATFTGFILAVWEGRPSFRVETCFRALDGTVIDVVLAVPSPESLGDWSDVPVTLFDIGDRLEAERQVREREALYHSVITSAHDGFWLTDNRGRLLEVNDAYLRMTGYQRGELLGRQPDAVDVLEHPVDTAARITRLKSQGNDLFQSRHRARDGRILDVEIGISYSPIAEGRMFVFIRDITSRKKAEAEILAAKAEAERANQAKSEFLAAMSHDLRTPLNAIMGFAEMMRLETFGPLGAAKYVEYARHISNSGALLVSLVNDVLDLSKIEAGKYELDEEPLALGALMERTRELQMVMAEESGQCISVEVAPDLPPLLGDRRALLQILNNLLSNALKFNQTGGRVRLVARPDPAGGLLLQVADQGIGMTPEGIEKALRPFEQADSAVPRRHDGTGLGLHLCQRLMTLFGGRLEIDSRPGGGTTVSLWFPPARCLGPPAPEHAGPDQGSAGPGGPE</sequence>
<feature type="transmembrane region" description="Helical" evidence="13">
    <location>
        <begin position="154"/>
        <end position="173"/>
    </location>
</feature>
<dbReference type="GO" id="GO:0005886">
    <property type="term" value="C:plasma membrane"/>
    <property type="evidence" value="ECO:0007669"/>
    <property type="project" value="UniProtKB-SubCell"/>
</dbReference>
<evidence type="ECO:0000256" key="12">
    <source>
        <dbReference type="SAM" id="MobiDB-lite"/>
    </source>
</evidence>
<dbReference type="InterPro" id="IPR013767">
    <property type="entry name" value="PAS_fold"/>
</dbReference>
<evidence type="ECO:0000256" key="6">
    <source>
        <dbReference type="ARBA" id="ARBA00022679"/>
    </source>
</evidence>
<name>A0A1G8E2Z5_9PROT</name>
<dbReference type="InterPro" id="IPR036890">
    <property type="entry name" value="HATPase_C_sf"/>
</dbReference>
<feature type="domain" description="Histidine kinase" evidence="14">
    <location>
        <begin position="518"/>
        <end position="739"/>
    </location>
</feature>
<dbReference type="InterPro" id="IPR035965">
    <property type="entry name" value="PAS-like_dom_sf"/>
</dbReference>
<feature type="transmembrane region" description="Helical" evidence="13">
    <location>
        <begin position="185"/>
        <end position="204"/>
    </location>
</feature>
<evidence type="ECO:0000256" key="4">
    <source>
        <dbReference type="ARBA" id="ARBA00022475"/>
    </source>
</evidence>
<evidence type="ECO:0000256" key="7">
    <source>
        <dbReference type="ARBA" id="ARBA00022692"/>
    </source>
</evidence>
<dbReference type="Pfam" id="PF02518">
    <property type="entry name" value="HATPase_c"/>
    <property type="match status" value="1"/>
</dbReference>
<dbReference type="OrthoDB" id="9813151at2"/>
<dbReference type="SMART" id="SM00091">
    <property type="entry name" value="PAS"/>
    <property type="match status" value="2"/>
</dbReference>
<evidence type="ECO:0000256" key="10">
    <source>
        <dbReference type="ARBA" id="ARBA00023012"/>
    </source>
</evidence>
<dbReference type="PANTHER" id="PTHR43711">
    <property type="entry name" value="TWO-COMPONENT HISTIDINE KINASE"/>
    <property type="match status" value="1"/>
</dbReference>
<comment type="subcellular location">
    <subcellularLocation>
        <location evidence="2">Cell membrane</location>
        <topology evidence="2">Multi-pass membrane protein</topology>
    </subcellularLocation>
</comment>
<dbReference type="EMBL" id="FNCV01000009">
    <property type="protein sequence ID" value="SDH64221.1"/>
    <property type="molecule type" value="Genomic_DNA"/>
</dbReference>
<keyword evidence="5" id="KW-0597">Phosphoprotein</keyword>
<dbReference type="PRINTS" id="PR00344">
    <property type="entry name" value="BCTRLSENSOR"/>
</dbReference>
<dbReference type="PROSITE" id="PS50109">
    <property type="entry name" value="HIS_KIN"/>
    <property type="match status" value="1"/>
</dbReference>
<dbReference type="InterPro" id="IPR050736">
    <property type="entry name" value="Sensor_HK_Regulatory"/>
</dbReference>
<dbReference type="NCBIfam" id="TIGR00229">
    <property type="entry name" value="sensory_box"/>
    <property type="match status" value="1"/>
</dbReference>
<keyword evidence="10" id="KW-0902">Two-component regulatory system</keyword>
<evidence type="ECO:0000313" key="16">
    <source>
        <dbReference type="EMBL" id="SDH64221.1"/>
    </source>
</evidence>
<dbReference type="InterPro" id="IPR003661">
    <property type="entry name" value="HisK_dim/P_dom"/>
</dbReference>
<dbReference type="Gene3D" id="3.30.565.10">
    <property type="entry name" value="Histidine kinase-like ATPase, C-terminal domain"/>
    <property type="match status" value="1"/>
</dbReference>
<dbReference type="AlphaFoldDB" id="A0A1G8E2Z5"/>
<dbReference type="GO" id="GO:0006355">
    <property type="term" value="P:regulation of DNA-templated transcription"/>
    <property type="evidence" value="ECO:0007669"/>
    <property type="project" value="InterPro"/>
</dbReference>
<evidence type="ECO:0000259" key="15">
    <source>
        <dbReference type="PROSITE" id="PS50112"/>
    </source>
</evidence>
<dbReference type="SMART" id="SM00388">
    <property type="entry name" value="HisKA"/>
    <property type="match status" value="1"/>
</dbReference>
<evidence type="ECO:0000313" key="17">
    <source>
        <dbReference type="Proteomes" id="UP000217076"/>
    </source>
</evidence>
<keyword evidence="6" id="KW-0808">Transferase</keyword>
<dbReference type="InterPro" id="IPR036097">
    <property type="entry name" value="HisK_dim/P_sf"/>
</dbReference>
<keyword evidence="8" id="KW-0418">Kinase</keyword>
<keyword evidence="7 13" id="KW-0812">Transmembrane</keyword>
<reference evidence="17" key="1">
    <citation type="submission" date="2016-10" db="EMBL/GenBank/DDBJ databases">
        <authorList>
            <person name="Varghese N."/>
            <person name="Submissions S."/>
        </authorList>
    </citation>
    <scope>NUCLEOTIDE SEQUENCE [LARGE SCALE GENOMIC DNA]</scope>
    <source>
        <strain evidence="17">930I</strain>
    </source>
</reference>
<evidence type="ECO:0000256" key="3">
    <source>
        <dbReference type="ARBA" id="ARBA00012438"/>
    </source>
</evidence>
<evidence type="ECO:0000259" key="14">
    <source>
        <dbReference type="PROSITE" id="PS50109"/>
    </source>
</evidence>
<evidence type="ECO:0000256" key="13">
    <source>
        <dbReference type="SAM" id="Phobius"/>
    </source>
</evidence>
<dbReference type="InterPro" id="IPR005467">
    <property type="entry name" value="His_kinase_dom"/>
</dbReference>
<dbReference type="PANTHER" id="PTHR43711:SF26">
    <property type="entry name" value="SENSOR HISTIDINE KINASE RCSC"/>
    <property type="match status" value="1"/>
</dbReference>
<feature type="transmembrane region" description="Helical" evidence="13">
    <location>
        <begin position="88"/>
        <end position="111"/>
    </location>
</feature>
<protein>
    <recommendedName>
        <fullName evidence="3">histidine kinase</fullName>
        <ecNumber evidence="3">2.7.13.3</ecNumber>
    </recommendedName>
</protein>
<dbReference type="Proteomes" id="UP000217076">
    <property type="component" value="Unassembled WGS sequence"/>
</dbReference>
<gene>
    <name evidence="16" type="ORF">SAMN05421742_10919</name>
</gene>
<dbReference type="InterPro" id="IPR011620">
    <property type="entry name" value="Sig_transdc_His_kinase_LytS_TM"/>
</dbReference>
<dbReference type="SUPFAM" id="SSF55874">
    <property type="entry name" value="ATPase domain of HSP90 chaperone/DNA topoisomerase II/histidine kinase"/>
    <property type="match status" value="1"/>
</dbReference>
<evidence type="ECO:0000256" key="5">
    <source>
        <dbReference type="ARBA" id="ARBA00022553"/>
    </source>
</evidence>
<evidence type="ECO:0000256" key="11">
    <source>
        <dbReference type="ARBA" id="ARBA00023136"/>
    </source>
</evidence>
<dbReference type="SUPFAM" id="SSF55785">
    <property type="entry name" value="PYP-like sensor domain (PAS domain)"/>
    <property type="match status" value="2"/>
</dbReference>
<feature type="domain" description="PAS" evidence="15">
    <location>
        <begin position="379"/>
        <end position="437"/>
    </location>
</feature>